<sequence length="158" mass="17163">MEQDYIKNFLPYDDEETDPIMNNLKSELKGLTELNSSKHASKALSRFAKEPKEAFDVEVTHSEDFGGNSVANDDGGHVDAGTSRDRVEPSGGQSVDVPAAEPEKVIRVPIAEVEKAPEVIVQAVPDEKTIDVPTQFNGKIVSDEVKVDSEKLVEGVIA</sequence>
<evidence type="ECO:0000313" key="2">
    <source>
        <dbReference type="EMBL" id="KAJ8534771.1"/>
    </source>
</evidence>
<feature type="compositionally biased region" description="Basic and acidic residues" evidence="1">
    <location>
        <begin position="74"/>
        <end position="88"/>
    </location>
</feature>
<feature type="region of interest" description="Disordered" evidence="1">
    <location>
        <begin position="60"/>
        <end position="100"/>
    </location>
</feature>
<dbReference type="OrthoDB" id="1303650at2759"/>
<name>A0A9Q1LHQ4_9SOLA</name>
<keyword evidence="3" id="KW-1185">Reference proteome</keyword>
<comment type="caution">
    <text evidence="2">The sequence shown here is derived from an EMBL/GenBank/DDBJ whole genome shotgun (WGS) entry which is preliminary data.</text>
</comment>
<evidence type="ECO:0000256" key="1">
    <source>
        <dbReference type="SAM" id="MobiDB-lite"/>
    </source>
</evidence>
<proteinExistence type="predicted"/>
<dbReference type="EMBL" id="JAJAGQ010000019">
    <property type="protein sequence ID" value="KAJ8534771.1"/>
    <property type="molecule type" value="Genomic_DNA"/>
</dbReference>
<accession>A0A9Q1LHQ4</accession>
<gene>
    <name evidence="2" type="ORF">K7X08_016499</name>
</gene>
<reference evidence="3" key="1">
    <citation type="journal article" date="2023" name="Proc. Natl. Acad. Sci. U.S.A.">
        <title>Genomic and structural basis for evolution of tropane alkaloid biosynthesis.</title>
        <authorList>
            <person name="Wanga Y.-J."/>
            <person name="Taina T."/>
            <person name="Yua J.-Y."/>
            <person name="Lia J."/>
            <person name="Xua B."/>
            <person name="Chenc J."/>
            <person name="D'Auriad J.C."/>
            <person name="Huanga J.-P."/>
            <person name="Huanga S.-X."/>
        </authorList>
    </citation>
    <scope>NUCLEOTIDE SEQUENCE [LARGE SCALE GENOMIC DNA]</scope>
    <source>
        <strain evidence="3">cv. KIB-2019</strain>
    </source>
</reference>
<evidence type="ECO:0000313" key="3">
    <source>
        <dbReference type="Proteomes" id="UP001152561"/>
    </source>
</evidence>
<protein>
    <submittedName>
        <fullName evidence="2">Uncharacterized protein</fullName>
    </submittedName>
</protein>
<organism evidence="2 3">
    <name type="scientific">Anisodus acutangulus</name>
    <dbReference type="NCBI Taxonomy" id="402998"/>
    <lineage>
        <taxon>Eukaryota</taxon>
        <taxon>Viridiplantae</taxon>
        <taxon>Streptophyta</taxon>
        <taxon>Embryophyta</taxon>
        <taxon>Tracheophyta</taxon>
        <taxon>Spermatophyta</taxon>
        <taxon>Magnoliopsida</taxon>
        <taxon>eudicotyledons</taxon>
        <taxon>Gunneridae</taxon>
        <taxon>Pentapetalae</taxon>
        <taxon>asterids</taxon>
        <taxon>lamiids</taxon>
        <taxon>Solanales</taxon>
        <taxon>Solanaceae</taxon>
        <taxon>Solanoideae</taxon>
        <taxon>Hyoscyameae</taxon>
        <taxon>Anisodus</taxon>
    </lineage>
</organism>
<dbReference type="AlphaFoldDB" id="A0A9Q1LHQ4"/>
<dbReference type="Proteomes" id="UP001152561">
    <property type="component" value="Unassembled WGS sequence"/>
</dbReference>